<keyword evidence="8" id="KW-1185">Reference proteome</keyword>
<organism evidence="7 8">
    <name type="scientific">Arenicella xantha</name>
    <dbReference type="NCBI Taxonomy" id="644221"/>
    <lineage>
        <taxon>Bacteria</taxon>
        <taxon>Pseudomonadati</taxon>
        <taxon>Pseudomonadota</taxon>
        <taxon>Gammaproteobacteria</taxon>
        <taxon>Arenicellales</taxon>
        <taxon>Arenicellaceae</taxon>
        <taxon>Arenicella</taxon>
    </lineage>
</organism>
<dbReference type="RefSeq" id="WP_113952649.1">
    <property type="nucleotide sequence ID" value="NZ_QNRT01000001.1"/>
</dbReference>
<dbReference type="InterPro" id="IPR014729">
    <property type="entry name" value="Rossmann-like_a/b/a_fold"/>
</dbReference>
<proteinExistence type="inferred from homology"/>
<comment type="similarity">
    <text evidence="2 5">Belongs to the universal stress protein A family.</text>
</comment>
<dbReference type="InParanoid" id="A0A395JNZ7"/>
<dbReference type="PIRSF" id="PIRSF006276">
    <property type="entry name" value="UspA"/>
    <property type="match status" value="1"/>
</dbReference>
<dbReference type="PANTHER" id="PTHR46268">
    <property type="entry name" value="STRESS RESPONSE PROTEIN NHAX"/>
    <property type="match status" value="1"/>
</dbReference>
<dbReference type="SUPFAM" id="SSF52402">
    <property type="entry name" value="Adenine nucleotide alpha hydrolases-like"/>
    <property type="match status" value="1"/>
</dbReference>
<dbReference type="AlphaFoldDB" id="A0A395JNZ7"/>
<dbReference type="Proteomes" id="UP000253083">
    <property type="component" value="Unassembled WGS sequence"/>
</dbReference>
<keyword evidence="4 5" id="KW-0963">Cytoplasm</keyword>
<evidence type="ECO:0000259" key="6">
    <source>
        <dbReference type="Pfam" id="PF00582"/>
    </source>
</evidence>
<gene>
    <name evidence="7" type="ORF">DFR28_101428</name>
</gene>
<name>A0A395JNZ7_9GAMM</name>
<dbReference type="PRINTS" id="PR01438">
    <property type="entry name" value="UNVRSLSTRESS"/>
</dbReference>
<evidence type="ECO:0000313" key="7">
    <source>
        <dbReference type="EMBL" id="RBP53043.1"/>
    </source>
</evidence>
<dbReference type="CDD" id="cd00293">
    <property type="entry name" value="USP-like"/>
    <property type="match status" value="1"/>
</dbReference>
<dbReference type="OrthoDB" id="9792500at2"/>
<evidence type="ECO:0000256" key="3">
    <source>
        <dbReference type="ARBA" id="ARBA00011738"/>
    </source>
</evidence>
<dbReference type="PANTHER" id="PTHR46268:SF23">
    <property type="entry name" value="UNIVERSAL STRESS PROTEIN A-RELATED"/>
    <property type="match status" value="1"/>
</dbReference>
<reference evidence="7 8" key="1">
    <citation type="submission" date="2018-06" db="EMBL/GenBank/DDBJ databases">
        <title>Genomic Encyclopedia of Type Strains, Phase IV (KMG-IV): sequencing the most valuable type-strain genomes for metagenomic binning, comparative biology and taxonomic classification.</title>
        <authorList>
            <person name="Goeker M."/>
        </authorList>
    </citation>
    <scope>NUCLEOTIDE SEQUENCE [LARGE SCALE GENOMIC DNA]</scope>
    <source>
        <strain evidence="7 8">DSM 24032</strain>
    </source>
</reference>
<evidence type="ECO:0000256" key="4">
    <source>
        <dbReference type="ARBA" id="ARBA00022490"/>
    </source>
</evidence>
<dbReference type="InterPro" id="IPR006016">
    <property type="entry name" value="UspA"/>
</dbReference>
<dbReference type="InterPro" id="IPR006015">
    <property type="entry name" value="Universal_stress_UspA"/>
</dbReference>
<feature type="domain" description="UspA" evidence="6">
    <location>
        <begin position="12"/>
        <end position="156"/>
    </location>
</feature>
<comment type="subunit">
    <text evidence="3">Homodimer.</text>
</comment>
<evidence type="ECO:0000256" key="5">
    <source>
        <dbReference type="PIRNR" id="PIRNR006276"/>
    </source>
</evidence>
<comment type="subcellular location">
    <subcellularLocation>
        <location evidence="1 5">Cytoplasm</location>
    </subcellularLocation>
</comment>
<evidence type="ECO:0000313" key="8">
    <source>
        <dbReference type="Proteomes" id="UP000253083"/>
    </source>
</evidence>
<evidence type="ECO:0000256" key="2">
    <source>
        <dbReference type="ARBA" id="ARBA00008791"/>
    </source>
</evidence>
<dbReference type="EMBL" id="QNRT01000001">
    <property type="protein sequence ID" value="RBP53043.1"/>
    <property type="molecule type" value="Genomic_DNA"/>
</dbReference>
<protein>
    <recommendedName>
        <fullName evidence="5">Universal stress protein</fullName>
    </recommendedName>
</protein>
<dbReference type="Gene3D" id="3.40.50.620">
    <property type="entry name" value="HUPs"/>
    <property type="match status" value="1"/>
</dbReference>
<accession>A0A395JNZ7</accession>
<evidence type="ECO:0000256" key="1">
    <source>
        <dbReference type="ARBA" id="ARBA00004496"/>
    </source>
</evidence>
<sequence>MPTPPRGSKPSYTTIIVAIDDDDPEAVCRRADQLALQFDASVLLVNVVEPFAPMVTPGVMGGATMVTPLEAAEYDKLLEQHRRRLTDIAANMAVENVESKVLESADLGLAIHTEASEQGADLIIVGSHGRHGLALLFNGSTASDMLKASPCDVLAVAI</sequence>
<dbReference type="Pfam" id="PF00582">
    <property type="entry name" value="Usp"/>
    <property type="match status" value="1"/>
</dbReference>
<dbReference type="GO" id="GO:0005737">
    <property type="term" value="C:cytoplasm"/>
    <property type="evidence" value="ECO:0007669"/>
    <property type="project" value="UniProtKB-SubCell"/>
</dbReference>
<comment type="caution">
    <text evidence="7">The sequence shown here is derived from an EMBL/GenBank/DDBJ whole genome shotgun (WGS) entry which is preliminary data.</text>
</comment>